<proteinExistence type="predicted"/>
<evidence type="ECO:0000256" key="1">
    <source>
        <dbReference type="SAM" id="MobiDB-lite"/>
    </source>
</evidence>
<keyword evidence="3" id="KW-1185">Reference proteome</keyword>
<feature type="compositionally biased region" description="Basic and acidic residues" evidence="1">
    <location>
        <begin position="253"/>
        <end position="262"/>
    </location>
</feature>
<protein>
    <submittedName>
        <fullName evidence="2">Uncharacterized protein</fullName>
    </submittedName>
</protein>
<sequence>MAAFASHQIGSRASFSNGLNYTDQHVPAGSCNYRDLSIGTRAPVCGCQRFYLNASYYAHQDAGAERTWCFCGHHACFHNDFSPQHTLQEQGTSASRILKLPEQHETRVPGDLDGLAPAISGKAPTGLGIRADSRSQSQSINTRVWQALNEFARNQDDGGVSDTTSKLASTAPPSVIDDNTRVQSSHTAQRQLQPHRSMRPPISIPPTVVHRPNEDYSATEVATPSIAGTPDFRALAPAPRPVRTSLDLLRPGPVDRDLPSSRQADEVLAEHVDSPQERPHASSHAPASLQELHNLIRTYSQRLEVLESLSFSYVSPEEIQERFELVDGRLIDLESWRTEHDREHPSPDLRDPRPSSKRRRLLPTETASFGSDASFDSNAAIHAEAAVLATLAANAETHPRIDALESRVIDLEKAALPSFAHPWHVQVALLPWGRELRGIWFSSTESTQHSLQTQPEEWTGGQAAPGLSFGASVAGAWTTESIEAWANEAQEWLSPKACGPNGTVFKRLASRGLVQDIVLTAADARHILHRVSETFPESWQRRAAEGAKESTSYQGLSEPFVPLRKARKSSRLRFLSPSELVTSATWTAAFLDASVFMKTNGDQRRLYVTVPEAYLQPADSVDLTWAHIRALPGPSTETQPSAATQQPVSETCWAYQTNLDHAFSALSSFGSHASQWSTRSQIADTADQAHIRAPLSPSSEARVHEHANHHRFVSLPSSMSTPAAAQHLGVNAPQRRVVSLDPTTIGQKHSYSEESIDTNGMPTTSTSTAAAAPKRRRISLSPEAERRGVNFSPRWSREPPSPLTASEAAMAGTGANGSENNKSPGSRSRQQRGSTPFAYATPHSNSNYVGGGGGGGRADLGFATFGDGDTEVGTEVLGGAAGSEHGEEEWEGVVDVDDDDGLVSAELRGDLDLSEGESLDEELDG</sequence>
<feature type="compositionally biased region" description="Polar residues" evidence="1">
    <location>
        <begin position="181"/>
        <end position="194"/>
    </location>
</feature>
<evidence type="ECO:0000313" key="2">
    <source>
        <dbReference type="EMBL" id="KAF2487483.1"/>
    </source>
</evidence>
<dbReference type="Proteomes" id="UP000799767">
    <property type="component" value="Unassembled WGS sequence"/>
</dbReference>
<reference evidence="2" key="1">
    <citation type="journal article" date="2020" name="Stud. Mycol.">
        <title>101 Dothideomycetes genomes: a test case for predicting lifestyles and emergence of pathogens.</title>
        <authorList>
            <person name="Haridas S."/>
            <person name="Albert R."/>
            <person name="Binder M."/>
            <person name="Bloem J."/>
            <person name="Labutti K."/>
            <person name="Salamov A."/>
            <person name="Andreopoulos B."/>
            <person name="Baker S."/>
            <person name="Barry K."/>
            <person name="Bills G."/>
            <person name="Bluhm B."/>
            <person name="Cannon C."/>
            <person name="Castanera R."/>
            <person name="Culley D."/>
            <person name="Daum C."/>
            <person name="Ezra D."/>
            <person name="Gonzalez J."/>
            <person name="Henrissat B."/>
            <person name="Kuo A."/>
            <person name="Liang C."/>
            <person name="Lipzen A."/>
            <person name="Lutzoni F."/>
            <person name="Magnuson J."/>
            <person name="Mondo S."/>
            <person name="Nolan M."/>
            <person name="Ohm R."/>
            <person name="Pangilinan J."/>
            <person name="Park H.-J."/>
            <person name="Ramirez L."/>
            <person name="Alfaro M."/>
            <person name="Sun H."/>
            <person name="Tritt A."/>
            <person name="Yoshinaga Y."/>
            <person name="Zwiers L.-H."/>
            <person name="Turgeon B."/>
            <person name="Goodwin S."/>
            <person name="Spatafora J."/>
            <person name="Crous P."/>
            <person name="Grigoriev I."/>
        </authorList>
    </citation>
    <scope>NUCLEOTIDE SEQUENCE</scope>
    <source>
        <strain evidence="2">CBS 113389</strain>
    </source>
</reference>
<organism evidence="2 3">
    <name type="scientific">Neohortaea acidophila</name>
    <dbReference type="NCBI Taxonomy" id="245834"/>
    <lineage>
        <taxon>Eukaryota</taxon>
        <taxon>Fungi</taxon>
        <taxon>Dikarya</taxon>
        <taxon>Ascomycota</taxon>
        <taxon>Pezizomycotina</taxon>
        <taxon>Dothideomycetes</taxon>
        <taxon>Dothideomycetidae</taxon>
        <taxon>Mycosphaerellales</taxon>
        <taxon>Teratosphaeriaceae</taxon>
        <taxon>Neohortaea</taxon>
    </lineage>
</organism>
<feature type="region of interest" description="Disordered" evidence="1">
    <location>
        <begin position="155"/>
        <end position="209"/>
    </location>
</feature>
<feature type="compositionally biased region" description="Polar residues" evidence="1">
    <location>
        <begin position="161"/>
        <end position="172"/>
    </location>
</feature>
<feature type="region of interest" description="Disordered" evidence="1">
    <location>
        <begin position="338"/>
        <end position="360"/>
    </location>
</feature>
<dbReference type="AlphaFoldDB" id="A0A6A6Q765"/>
<feature type="region of interest" description="Disordered" evidence="1">
    <location>
        <begin position="866"/>
        <end position="889"/>
    </location>
</feature>
<feature type="region of interest" description="Disordered" evidence="1">
    <location>
        <begin position="229"/>
        <end position="262"/>
    </location>
</feature>
<dbReference type="OrthoDB" id="5427134at2759"/>
<evidence type="ECO:0000313" key="3">
    <source>
        <dbReference type="Proteomes" id="UP000799767"/>
    </source>
</evidence>
<dbReference type="GeneID" id="54479013"/>
<feature type="region of interest" description="Disordered" evidence="1">
    <location>
        <begin position="743"/>
        <end position="852"/>
    </location>
</feature>
<name>A0A6A6Q765_9PEZI</name>
<dbReference type="EMBL" id="MU001631">
    <property type="protein sequence ID" value="KAF2487483.1"/>
    <property type="molecule type" value="Genomic_DNA"/>
</dbReference>
<feature type="compositionally biased region" description="Low complexity" evidence="1">
    <location>
        <begin position="825"/>
        <end position="834"/>
    </location>
</feature>
<accession>A0A6A6Q765</accession>
<feature type="compositionally biased region" description="Low complexity" evidence="1">
    <location>
        <begin position="763"/>
        <end position="772"/>
    </location>
</feature>
<gene>
    <name evidence="2" type="ORF">BDY17DRAFT_342235</name>
</gene>
<dbReference type="RefSeq" id="XP_033594052.1">
    <property type="nucleotide sequence ID" value="XM_033738011.1"/>
</dbReference>
<feature type="compositionally biased region" description="Basic and acidic residues" evidence="1">
    <location>
        <begin position="338"/>
        <end position="354"/>
    </location>
</feature>